<keyword evidence="1" id="KW-0472">Membrane</keyword>
<keyword evidence="1" id="KW-1133">Transmembrane helix</keyword>
<gene>
    <name evidence="2" type="ORF">Harvfovirus67_8</name>
</gene>
<accession>A0A3G5A3N2</accession>
<evidence type="ECO:0008006" key="3">
    <source>
        <dbReference type="Google" id="ProtNLM"/>
    </source>
</evidence>
<organism evidence="2">
    <name type="scientific">Harvfovirus sp</name>
    <dbReference type="NCBI Taxonomy" id="2487768"/>
    <lineage>
        <taxon>Viruses</taxon>
        <taxon>Varidnaviria</taxon>
        <taxon>Bamfordvirae</taxon>
        <taxon>Nucleocytoviricota</taxon>
        <taxon>Megaviricetes</taxon>
        <taxon>Imitervirales</taxon>
        <taxon>Mimiviridae</taxon>
        <taxon>Klosneuvirinae</taxon>
    </lineage>
</organism>
<evidence type="ECO:0000313" key="2">
    <source>
        <dbReference type="EMBL" id="AYV81838.1"/>
    </source>
</evidence>
<name>A0A3G5A3N2_9VIRU</name>
<evidence type="ECO:0000256" key="1">
    <source>
        <dbReference type="SAM" id="Phobius"/>
    </source>
</evidence>
<feature type="transmembrane region" description="Helical" evidence="1">
    <location>
        <begin position="251"/>
        <end position="271"/>
    </location>
</feature>
<protein>
    <recommendedName>
        <fullName evidence="3">Transmembrane protein</fullName>
    </recommendedName>
</protein>
<reference evidence="2" key="1">
    <citation type="submission" date="2018-10" db="EMBL/GenBank/DDBJ databases">
        <title>Hidden diversity of soil giant viruses.</title>
        <authorList>
            <person name="Schulz F."/>
            <person name="Alteio L."/>
            <person name="Goudeau D."/>
            <person name="Ryan E.M."/>
            <person name="Malmstrom R.R."/>
            <person name="Blanchard J."/>
            <person name="Woyke T."/>
        </authorList>
    </citation>
    <scope>NUCLEOTIDE SEQUENCE</scope>
    <source>
        <strain evidence="2">HAV1</strain>
    </source>
</reference>
<proteinExistence type="predicted"/>
<keyword evidence="1" id="KW-0812">Transmembrane</keyword>
<sequence>MSEASEDACTGVCDPIIDEGCFRSDPYTISAVFAFLAAIIIGLSISEAVIYGNSRSFTSTSHTCPQFPQNLTSYQLNKELLDQWHWTYSFTPFSGDVKLRCPSARSDSDIHLGSDLAARTDQKILSLVTQTYIYDCHGTTLFQIQARDPFQTIINGLSIIVSYVIYNADASQIIGYTKGTYLLLDSITVIDQYGSNIAEIDRTITSSLLWQWRVTITNTTSPVSNPLILIPLASYRSWTDNSDSTDGCNSYFFGVGWTLFAITCLIFLWLCRIIWFKCSLKQKCCPKD</sequence>
<dbReference type="EMBL" id="MK072309">
    <property type="protein sequence ID" value="AYV81838.1"/>
    <property type="molecule type" value="Genomic_DNA"/>
</dbReference>
<feature type="transmembrane region" description="Helical" evidence="1">
    <location>
        <begin position="32"/>
        <end position="52"/>
    </location>
</feature>